<accession>G4ZZV3</accession>
<evidence type="ECO:0000256" key="1">
    <source>
        <dbReference type="SAM" id="SignalP"/>
    </source>
</evidence>
<sequence>MVYKPSVYLLPAAVALAALQTQQAAATSLEFDPFTTCHSYEIRNKNFPGRGGEIKDDGNCVVTVPEDPNVPRVCSISKVPVTFKSLVRSSSASPSKHVYTKMGRKVGS</sequence>
<dbReference type="RefSeq" id="XP_009533995.1">
    <property type="nucleotide sequence ID" value="XM_009535700.1"/>
</dbReference>
<dbReference type="EMBL" id="JH159158">
    <property type="protein sequence ID" value="EGZ11250.1"/>
    <property type="molecule type" value="Genomic_DNA"/>
</dbReference>
<gene>
    <name evidence="2" type="ORF">PHYSODRAFT_425676</name>
</gene>
<protein>
    <submittedName>
        <fullName evidence="2">Uncharacterized protein</fullName>
    </submittedName>
</protein>
<reference evidence="2 3" key="1">
    <citation type="journal article" date="2006" name="Science">
        <title>Phytophthora genome sequences uncover evolutionary origins and mechanisms of pathogenesis.</title>
        <authorList>
            <person name="Tyler B.M."/>
            <person name="Tripathy S."/>
            <person name="Zhang X."/>
            <person name="Dehal P."/>
            <person name="Jiang R.H."/>
            <person name="Aerts A."/>
            <person name="Arredondo F.D."/>
            <person name="Baxter L."/>
            <person name="Bensasson D."/>
            <person name="Beynon J.L."/>
            <person name="Chapman J."/>
            <person name="Damasceno C.M."/>
            <person name="Dorrance A.E."/>
            <person name="Dou D."/>
            <person name="Dickerman A.W."/>
            <person name="Dubchak I.L."/>
            <person name="Garbelotto M."/>
            <person name="Gijzen M."/>
            <person name="Gordon S.G."/>
            <person name="Govers F."/>
            <person name="Grunwald N.J."/>
            <person name="Huang W."/>
            <person name="Ivors K.L."/>
            <person name="Jones R.W."/>
            <person name="Kamoun S."/>
            <person name="Krampis K."/>
            <person name="Lamour K.H."/>
            <person name="Lee M.K."/>
            <person name="McDonald W.H."/>
            <person name="Medina M."/>
            <person name="Meijer H.J."/>
            <person name="Nordberg E.K."/>
            <person name="Maclean D.J."/>
            <person name="Ospina-Giraldo M.D."/>
            <person name="Morris P.F."/>
            <person name="Phuntumart V."/>
            <person name="Putnam N.H."/>
            <person name="Rash S."/>
            <person name="Rose J.K."/>
            <person name="Sakihama Y."/>
            <person name="Salamov A.A."/>
            <person name="Savidor A."/>
            <person name="Scheuring C.F."/>
            <person name="Smith B.M."/>
            <person name="Sobral B.W."/>
            <person name="Terry A."/>
            <person name="Torto-Alalibo T.A."/>
            <person name="Win J."/>
            <person name="Xu Z."/>
            <person name="Zhang H."/>
            <person name="Grigoriev I.V."/>
            <person name="Rokhsar D.S."/>
            <person name="Boore J.L."/>
        </authorList>
    </citation>
    <scope>NUCLEOTIDE SEQUENCE [LARGE SCALE GENOMIC DNA]</scope>
    <source>
        <strain evidence="2 3">P6497</strain>
    </source>
</reference>
<name>G4ZZV3_PHYSP</name>
<evidence type="ECO:0000313" key="3">
    <source>
        <dbReference type="Proteomes" id="UP000002640"/>
    </source>
</evidence>
<dbReference type="GeneID" id="20652249"/>
<proteinExistence type="predicted"/>
<dbReference type="KEGG" id="psoj:PHYSODRAFT_425676"/>
<keyword evidence="1" id="KW-0732">Signal</keyword>
<dbReference type="STRING" id="1094619.G4ZZV3"/>
<dbReference type="Proteomes" id="UP000002640">
    <property type="component" value="Unassembled WGS sequence"/>
</dbReference>
<keyword evidence="3" id="KW-1185">Reference proteome</keyword>
<feature type="signal peptide" evidence="1">
    <location>
        <begin position="1"/>
        <end position="26"/>
    </location>
</feature>
<dbReference type="InParanoid" id="G4ZZV3"/>
<feature type="non-terminal residue" evidence="2">
    <location>
        <position position="108"/>
    </location>
</feature>
<dbReference type="OMA" id="HSYEIRN"/>
<feature type="chain" id="PRO_5003472575" evidence="1">
    <location>
        <begin position="27"/>
        <end position="108"/>
    </location>
</feature>
<evidence type="ECO:0000313" key="2">
    <source>
        <dbReference type="EMBL" id="EGZ11250.1"/>
    </source>
</evidence>
<organism evidence="2 3">
    <name type="scientific">Phytophthora sojae (strain P6497)</name>
    <name type="common">Soybean stem and root rot agent</name>
    <name type="synonym">Phytophthora megasperma f. sp. glycines</name>
    <dbReference type="NCBI Taxonomy" id="1094619"/>
    <lineage>
        <taxon>Eukaryota</taxon>
        <taxon>Sar</taxon>
        <taxon>Stramenopiles</taxon>
        <taxon>Oomycota</taxon>
        <taxon>Peronosporomycetes</taxon>
        <taxon>Peronosporales</taxon>
        <taxon>Peronosporaceae</taxon>
        <taxon>Phytophthora</taxon>
    </lineage>
</organism>
<dbReference type="AlphaFoldDB" id="G4ZZV3"/>